<dbReference type="Pfam" id="PF13905">
    <property type="entry name" value="Thioredoxin_8"/>
    <property type="match status" value="1"/>
</dbReference>
<dbReference type="eggNOG" id="COG0526">
    <property type="taxonomic scope" value="Bacteria"/>
</dbReference>
<dbReference type="PANTHER" id="PTHR42852:SF6">
    <property type="entry name" value="THIOL:DISULFIDE INTERCHANGE PROTEIN DSBE"/>
    <property type="match status" value="1"/>
</dbReference>
<dbReference type="Proteomes" id="UP000016584">
    <property type="component" value="Unassembled WGS sequence"/>
</dbReference>
<dbReference type="InterPro" id="IPR012336">
    <property type="entry name" value="Thioredoxin-like_fold"/>
</dbReference>
<feature type="domain" description="Thioredoxin" evidence="6">
    <location>
        <begin position="219"/>
        <end position="356"/>
    </location>
</feature>
<dbReference type="InterPro" id="IPR013766">
    <property type="entry name" value="Thioredoxin_domain"/>
</dbReference>
<dbReference type="EMBL" id="ATDL01000015">
    <property type="protein sequence ID" value="ERJ58691.1"/>
    <property type="molecule type" value="Genomic_DNA"/>
</dbReference>
<dbReference type="AlphaFoldDB" id="U2HAC8"/>
<evidence type="ECO:0000256" key="4">
    <source>
        <dbReference type="ARBA" id="ARBA00023284"/>
    </source>
</evidence>
<dbReference type="PROSITE" id="PS51352">
    <property type="entry name" value="THIOREDOXIN_2"/>
    <property type="match status" value="1"/>
</dbReference>
<evidence type="ECO:0000256" key="5">
    <source>
        <dbReference type="SAM" id="SignalP"/>
    </source>
</evidence>
<dbReference type="InterPro" id="IPR050553">
    <property type="entry name" value="Thioredoxin_ResA/DsbE_sf"/>
</dbReference>
<keyword evidence="2" id="KW-0201">Cytochrome c-type biogenesis</keyword>
<comment type="subcellular location">
    <subcellularLocation>
        <location evidence="1">Cell envelope</location>
    </subcellularLocation>
</comment>
<organism evidence="7 8">
    <name type="scientific">Sphingobacterium paucimobilis HER1398</name>
    <dbReference type="NCBI Taxonomy" id="1346330"/>
    <lineage>
        <taxon>Bacteria</taxon>
        <taxon>Pseudomonadati</taxon>
        <taxon>Bacteroidota</taxon>
        <taxon>Sphingobacteriia</taxon>
        <taxon>Sphingobacteriales</taxon>
        <taxon>Sphingobacteriaceae</taxon>
        <taxon>Sphingobacterium</taxon>
    </lineage>
</organism>
<evidence type="ECO:0000256" key="3">
    <source>
        <dbReference type="ARBA" id="ARBA00023157"/>
    </source>
</evidence>
<keyword evidence="4" id="KW-0676">Redox-active center</keyword>
<proteinExistence type="predicted"/>
<dbReference type="PATRIC" id="fig|1346330.5.peg.2016"/>
<reference evidence="7 8" key="1">
    <citation type="journal article" date="2013" name="Genome Announc.">
        <title>The Draft Genome Sequence of Sphingomonas paucimobilis Strain HER1398 (Proteobacteria), Host to the Giant PAU Phage, Indicates That It Is a Member of the Genus Sphingobacterium (Bacteroidetes).</title>
        <authorList>
            <person name="White R.A.III."/>
            <person name="Suttle C.A."/>
        </authorList>
    </citation>
    <scope>NUCLEOTIDE SEQUENCE [LARGE SCALE GENOMIC DNA]</scope>
    <source>
        <strain evidence="7 8">HER1398</strain>
    </source>
</reference>
<dbReference type="STRING" id="1346330.M472_07915"/>
<evidence type="ECO:0000256" key="1">
    <source>
        <dbReference type="ARBA" id="ARBA00004196"/>
    </source>
</evidence>
<feature type="signal peptide" evidence="5">
    <location>
        <begin position="1"/>
        <end position="20"/>
    </location>
</feature>
<protein>
    <recommendedName>
        <fullName evidence="6">Thioredoxin domain-containing protein</fullName>
    </recommendedName>
</protein>
<evidence type="ECO:0000313" key="8">
    <source>
        <dbReference type="Proteomes" id="UP000016584"/>
    </source>
</evidence>
<dbReference type="PANTHER" id="PTHR42852">
    <property type="entry name" value="THIOL:DISULFIDE INTERCHANGE PROTEIN DSBE"/>
    <property type="match status" value="1"/>
</dbReference>
<evidence type="ECO:0000259" key="6">
    <source>
        <dbReference type="PROSITE" id="PS51352"/>
    </source>
</evidence>
<dbReference type="InterPro" id="IPR036249">
    <property type="entry name" value="Thioredoxin-like_sf"/>
</dbReference>
<evidence type="ECO:0000313" key="7">
    <source>
        <dbReference type="EMBL" id="ERJ58691.1"/>
    </source>
</evidence>
<name>U2HAC8_9SPHI</name>
<dbReference type="SUPFAM" id="SSF52833">
    <property type="entry name" value="Thioredoxin-like"/>
    <property type="match status" value="1"/>
</dbReference>
<dbReference type="CDD" id="cd02966">
    <property type="entry name" value="TlpA_like_family"/>
    <property type="match status" value="1"/>
</dbReference>
<sequence length="356" mass="40643">MGAKLILLALGLCMSAQVTLSQEVVILKGEVSGDTEGYNRVYVMDGAEGRDSAVITNGQFELRLPYKAGMEPYLFMEAYMRPGRMQEPFPFVIDRPGILYLKNIDPSRQLHEARASGMQSMVDYQIFLDRYFALKDSLKSFSSDRVTRNAQLGKLLIPDLNAYMKTYRSSYAAVFVLDKVRTFLDVEELQRMYSMLPSEQQNTEKGKEIASYIDNALFARVGSDISALTYTDQEGELKSLADLKGKYVLLDFWASWCGPCIKGFPHLRSLYQKYKGERFEILGISIDKKEEDWVKAYKKHELPWINGIDRSEHMQERLLVTAVPTLFLLDPEGKIVFKEIGLSDKVDQILADILER</sequence>
<dbReference type="Gene3D" id="3.40.30.10">
    <property type="entry name" value="Glutaredoxin"/>
    <property type="match status" value="1"/>
</dbReference>
<comment type="caution">
    <text evidence="7">The sequence shown here is derived from an EMBL/GenBank/DDBJ whole genome shotgun (WGS) entry which is preliminary data.</text>
</comment>
<keyword evidence="5" id="KW-0732">Signal</keyword>
<evidence type="ECO:0000256" key="2">
    <source>
        <dbReference type="ARBA" id="ARBA00022748"/>
    </source>
</evidence>
<feature type="chain" id="PRO_5004629017" description="Thioredoxin domain-containing protein" evidence="5">
    <location>
        <begin position="21"/>
        <end position="356"/>
    </location>
</feature>
<dbReference type="OrthoDB" id="640449at2"/>
<keyword evidence="8" id="KW-1185">Reference proteome</keyword>
<keyword evidence="3" id="KW-1015">Disulfide bond</keyword>
<gene>
    <name evidence="7" type="ORF">M472_07915</name>
</gene>
<dbReference type="GO" id="GO:0030313">
    <property type="term" value="C:cell envelope"/>
    <property type="evidence" value="ECO:0007669"/>
    <property type="project" value="UniProtKB-SubCell"/>
</dbReference>
<accession>U2HAC8</accession>
<dbReference type="GO" id="GO:0017004">
    <property type="term" value="P:cytochrome complex assembly"/>
    <property type="evidence" value="ECO:0007669"/>
    <property type="project" value="UniProtKB-KW"/>
</dbReference>
<dbReference type="RefSeq" id="WP_021070184.1">
    <property type="nucleotide sequence ID" value="NZ_ATDL01000015.1"/>
</dbReference>